<reference evidence="3" key="1">
    <citation type="submission" date="2017-10" db="EMBL/GenBank/DDBJ databases">
        <title>Complete Genome Sequence from Moraxella oslensis YHS isolated from human skin.</title>
        <authorList>
            <person name="Lee K."/>
            <person name="Lim J.Y."/>
            <person name="Hwang I."/>
        </authorList>
    </citation>
    <scope>NUCLEOTIDE SEQUENCE</scope>
    <source>
        <strain evidence="3">YHS</strain>
        <plasmid evidence="3">pYHS1</plasmid>
    </source>
</reference>
<evidence type="ECO:0000256" key="1">
    <source>
        <dbReference type="SAM" id="MobiDB-lite"/>
    </source>
</evidence>
<feature type="region of interest" description="Disordered" evidence="1">
    <location>
        <begin position="113"/>
        <end position="140"/>
    </location>
</feature>
<dbReference type="Pfam" id="PF13455">
    <property type="entry name" value="MUG113"/>
    <property type="match status" value="1"/>
</dbReference>
<feature type="compositionally biased region" description="Polar residues" evidence="1">
    <location>
        <begin position="113"/>
        <end position="123"/>
    </location>
</feature>
<proteinExistence type="predicted"/>
<geneLocation type="plasmid" evidence="3">
    <name>pYHS1</name>
</geneLocation>
<dbReference type="AlphaFoldDB" id="A0AAD0EYE6"/>
<evidence type="ECO:0000313" key="3">
    <source>
        <dbReference type="EMBL" id="ATQ84140.1"/>
    </source>
</evidence>
<dbReference type="InterPro" id="IPR018306">
    <property type="entry name" value="Phage_T5_Orf172_DNA-bd"/>
</dbReference>
<dbReference type="EMBL" id="CP024177">
    <property type="protein sequence ID" value="ATQ84140.1"/>
    <property type="molecule type" value="Genomic_DNA"/>
</dbReference>
<evidence type="ECO:0000259" key="2">
    <source>
        <dbReference type="SMART" id="SM00974"/>
    </source>
</evidence>
<dbReference type="SMART" id="SM00974">
    <property type="entry name" value="T5orf172"/>
    <property type="match status" value="1"/>
</dbReference>
<sequence>MNLNARNQQQKSRPYQSLADILANDNNGLLANIIARPTLSIDDNLVSQFQEINEFVKQHGHSPSEQNPKSNGFEEKKLARRLASLKQDNEKVALLKSYDSYGLLKESQSTANYHNPLTESAPNLNLEPLATTQDSQPPTSIDDILRMDNRGLLSQLGGIDSRLLAQTENRSILDRASPDQFSDELVAKRKICEDFDKFSPIFSSIHEAMRTKQYHKAAFSSVKDIREGSVFVLNGLVCYVASIYQAETRKNERNQQRLRLIFANGTESNMLIRSLASAQYRHDADSYQLLITAPEWQNLDLISGFSDTPTQDMATLQNQNGRKLTGIIYVAKLKKPRDELKRFHHLHKIGFSKNRGELRAKSSQMDATFLFSEVDIIAEWALYDSNPQQVEYRLHQFFYEQRLNMTLKVGSQDYKPSEWFDVDIINIEKALQLIFQGKINQYQFDSASKKILLSVNT</sequence>
<name>A0AAD0EYE6_FAUOS</name>
<keyword evidence="3" id="KW-0614">Plasmid</keyword>
<organism evidence="3">
    <name type="scientific">Faucicola osloensis</name>
    <name type="common">Moraxella osloensis</name>
    <dbReference type="NCBI Taxonomy" id="34062"/>
    <lineage>
        <taxon>Bacteria</taxon>
        <taxon>Pseudomonadati</taxon>
        <taxon>Pseudomonadota</taxon>
        <taxon>Gammaproteobacteria</taxon>
        <taxon>Moraxellales</taxon>
        <taxon>Moraxellaceae</taxon>
        <taxon>Faucicola</taxon>
    </lineage>
</organism>
<feature type="compositionally biased region" description="Polar residues" evidence="1">
    <location>
        <begin position="130"/>
        <end position="139"/>
    </location>
</feature>
<accession>A0AAD0EYE6</accession>
<feature type="domain" description="Bacteriophage T5 Orf172 DNA-binding" evidence="2">
    <location>
        <begin position="341"/>
        <end position="434"/>
    </location>
</feature>
<protein>
    <recommendedName>
        <fullName evidence="2">Bacteriophage T5 Orf172 DNA-binding domain-containing protein</fullName>
    </recommendedName>
</protein>
<gene>
    <name evidence="3" type="ORF">YHS_09315</name>
</gene>